<evidence type="ECO:0008006" key="4">
    <source>
        <dbReference type="Google" id="ProtNLM"/>
    </source>
</evidence>
<feature type="compositionally biased region" description="Basic and acidic residues" evidence="1">
    <location>
        <begin position="17"/>
        <end position="27"/>
    </location>
</feature>
<feature type="region of interest" description="Disordered" evidence="1">
    <location>
        <begin position="1"/>
        <end position="29"/>
    </location>
</feature>
<organism evidence="3">
    <name type="scientific">uncultured Caudovirales phage</name>
    <dbReference type="NCBI Taxonomy" id="2100421"/>
    <lineage>
        <taxon>Viruses</taxon>
        <taxon>Duplodnaviria</taxon>
        <taxon>Heunggongvirae</taxon>
        <taxon>Uroviricota</taxon>
        <taxon>Caudoviricetes</taxon>
        <taxon>Peduoviridae</taxon>
        <taxon>Maltschvirus</taxon>
        <taxon>Maltschvirus maltsch</taxon>
    </lineage>
</organism>
<evidence type="ECO:0000313" key="3">
    <source>
        <dbReference type="EMBL" id="ASN69898.1"/>
    </source>
</evidence>
<evidence type="ECO:0000313" key="2">
    <source>
        <dbReference type="EMBL" id="ASN69781.1"/>
    </source>
</evidence>
<name>A0A2H4JC66_9CAUD</name>
<protein>
    <recommendedName>
        <fullName evidence="4">Major capsid protein</fullName>
    </recommendedName>
</protein>
<evidence type="ECO:0000256" key="1">
    <source>
        <dbReference type="SAM" id="MobiDB-lite"/>
    </source>
</evidence>
<sequence>MGRPAMARRHPERPRRSKADARQEYRPAMRTPGRQSLICIGVHRMSFQITEAFVQQYGANFRHLAQQMTSRLEGHVTIEPNIVGMSKSINRLGQRTAKRRTTRHGDTPINDQPHSTRFVDLFDWEDGDMIDDQDKIRMLVDPTSDYVKAMVSSLNRAKDDVIIGSFGGFSRSTTGNILLPTKQKIAVGGTGLTKAKIIQARKLFRQNEADNHNGEELCITYSAQAAADILADPTLTSADYMAGKFLESGDVEGKWMGFTWIPSERTPLSGGVRLLYAWAKSGVTLGKGADITTKVGEDPGKGFNVRIYAKMSIGSVRVEEEKVVEIAAAEA</sequence>
<dbReference type="InterPro" id="IPR045565">
    <property type="entry name" value="Phage_capsid_2"/>
</dbReference>
<gene>
    <name evidence="2" type="ORF">3S18_14</name>
    <name evidence="3" type="ORF">7AX6_28</name>
</gene>
<dbReference type="EMBL" id="MF417898">
    <property type="protein sequence ID" value="ASN69898.1"/>
    <property type="molecule type" value="Genomic_DNA"/>
</dbReference>
<reference evidence="3" key="1">
    <citation type="submission" date="2017-06" db="EMBL/GenBank/DDBJ databases">
        <title>Novel phages from South African skin metaviromes.</title>
        <authorList>
            <person name="van Zyl L.J."/>
            <person name="Abrahams Y."/>
            <person name="Stander E.A."/>
            <person name="Kirby B.M."/>
            <person name="Clavaud C."/>
            <person name="Farcet C."/>
            <person name="Breton L."/>
            <person name="Trindade M.I."/>
        </authorList>
    </citation>
    <scope>NUCLEOTIDE SEQUENCE</scope>
</reference>
<dbReference type="Pfam" id="PF19821">
    <property type="entry name" value="Phage_capsid_2"/>
    <property type="match status" value="1"/>
</dbReference>
<dbReference type="EMBL" id="MF417896">
    <property type="protein sequence ID" value="ASN69781.1"/>
    <property type="molecule type" value="Genomic_DNA"/>
</dbReference>
<accession>A0A2H4JC66</accession>
<proteinExistence type="predicted"/>
<feature type="compositionally biased region" description="Basic residues" evidence="1">
    <location>
        <begin position="1"/>
        <end position="16"/>
    </location>
</feature>